<feature type="domain" description="Methyltransferase" evidence="1">
    <location>
        <begin position="60"/>
        <end position="150"/>
    </location>
</feature>
<dbReference type="InterPro" id="IPR041698">
    <property type="entry name" value="Methyltransf_25"/>
</dbReference>
<dbReference type="SUPFAM" id="SSF53335">
    <property type="entry name" value="S-adenosyl-L-methionine-dependent methyltransferases"/>
    <property type="match status" value="1"/>
</dbReference>
<dbReference type="InterPro" id="IPR029063">
    <property type="entry name" value="SAM-dependent_MTases_sf"/>
</dbReference>
<reference evidence="2 3" key="1">
    <citation type="submission" date="2018-08" db="EMBL/GenBank/DDBJ databases">
        <title>A genome reference for cultivated species of the human gut microbiota.</title>
        <authorList>
            <person name="Zou Y."/>
            <person name="Xue W."/>
            <person name="Luo G."/>
        </authorList>
    </citation>
    <scope>NUCLEOTIDE SEQUENCE [LARGE SCALE GENOMIC DNA]</scope>
    <source>
        <strain evidence="2 3">AM22-21LB</strain>
    </source>
</reference>
<dbReference type="GO" id="GO:0032259">
    <property type="term" value="P:methylation"/>
    <property type="evidence" value="ECO:0007669"/>
    <property type="project" value="UniProtKB-KW"/>
</dbReference>
<dbReference type="GO" id="GO:0008168">
    <property type="term" value="F:methyltransferase activity"/>
    <property type="evidence" value="ECO:0007669"/>
    <property type="project" value="UniProtKB-KW"/>
</dbReference>
<accession>A0A3R6FZZ3</accession>
<keyword evidence="2" id="KW-0808">Transferase</keyword>
<dbReference type="AlphaFoldDB" id="A0A3R6FZZ3"/>
<sequence>MGGNINTMEKYEKRLDEEQWGELYNKEQAEQVINGILTEQVFCWTEELLKISAEGDKMCEVGCGSGQSAAYLQRHGRKVTALDFSKECVELVNVINSHLNLGMNVVCADATKPLPFEEKEFDYIYQCGLLEHFHTDERIDLLKNWSHYTKHMISMIPNAASIAYRTGKAMMEQQGVWSYGLELPQYSLGSEFEQAGIHNVREYTIGAEHALAFLPEEHYLRKALQLWLLESRQLGMEDICGQGYLLVTIGDCE</sequence>
<evidence type="ECO:0000259" key="1">
    <source>
        <dbReference type="Pfam" id="PF13649"/>
    </source>
</evidence>
<dbReference type="Pfam" id="PF13649">
    <property type="entry name" value="Methyltransf_25"/>
    <property type="match status" value="1"/>
</dbReference>
<dbReference type="Proteomes" id="UP000284051">
    <property type="component" value="Unassembled WGS sequence"/>
</dbReference>
<dbReference type="EMBL" id="QRID01000007">
    <property type="protein sequence ID" value="RHG28615.1"/>
    <property type="molecule type" value="Genomic_DNA"/>
</dbReference>
<organism evidence="2 3">
    <name type="scientific">Roseburia intestinalis</name>
    <dbReference type="NCBI Taxonomy" id="166486"/>
    <lineage>
        <taxon>Bacteria</taxon>
        <taxon>Bacillati</taxon>
        <taxon>Bacillota</taxon>
        <taxon>Clostridia</taxon>
        <taxon>Lachnospirales</taxon>
        <taxon>Lachnospiraceae</taxon>
        <taxon>Roseburia</taxon>
    </lineage>
</organism>
<protein>
    <submittedName>
        <fullName evidence="2">Class I SAM-dependent methyltransferase</fullName>
    </submittedName>
</protein>
<dbReference type="CDD" id="cd02440">
    <property type="entry name" value="AdoMet_MTases"/>
    <property type="match status" value="1"/>
</dbReference>
<gene>
    <name evidence="2" type="ORF">DW264_09180</name>
</gene>
<name>A0A3R6FZZ3_9FIRM</name>
<proteinExistence type="predicted"/>
<evidence type="ECO:0000313" key="3">
    <source>
        <dbReference type="Proteomes" id="UP000284051"/>
    </source>
</evidence>
<evidence type="ECO:0000313" key="2">
    <source>
        <dbReference type="EMBL" id="RHG28615.1"/>
    </source>
</evidence>
<keyword evidence="2" id="KW-0489">Methyltransferase</keyword>
<dbReference type="Gene3D" id="3.40.50.150">
    <property type="entry name" value="Vaccinia Virus protein VP39"/>
    <property type="match status" value="1"/>
</dbReference>
<comment type="caution">
    <text evidence="2">The sequence shown here is derived from an EMBL/GenBank/DDBJ whole genome shotgun (WGS) entry which is preliminary data.</text>
</comment>